<dbReference type="AlphaFoldDB" id="A0A8R7TPB6"/>
<protein>
    <submittedName>
        <fullName evidence="1">Uncharacterized protein</fullName>
    </submittedName>
</protein>
<evidence type="ECO:0000313" key="2">
    <source>
        <dbReference type="Proteomes" id="UP000015106"/>
    </source>
</evidence>
<organism evidence="1 2">
    <name type="scientific">Triticum urartu</name>
    <name type="common">Red wild einkorn</name>
    <name type="synonym">Crithodium urartu</name>
    <dbReference type="NCBI Taxonomy" id="4572"/>
    <lineage>
        <taxon>Eukaryota</taxon>
        <taxon>Viridiplantae</taxon>
        <taxon>Streptophyta</taxon>
        <taxon>Embryophyta</taxon>
        <taxon>Tracheophyta</taxon>
        <taxon>Spermatophyta</taxon>
        <taxon>Magnoliopsida</taxon>
        <taxon>Liliopsida</taxon>
        <taxon>Poales</taxon>
        <taxon>Poaceae</taxon>
        <taxon>BOP clade</taxon>
        <taxon>Pooideae</taxon>
        <taxon>Triticodae</taxon>
        <taxon>Triticeae</taxon>
        <taxon>Triticinae</taxon>
        <taxon>Triticum</taxon>
    </lineage>
</organism>
<reference evidence="1" key="3">
    <citation type="submission" date="2022-06" db="UniProtKB">
        <authorList>
            <consortium name="EnsemblPlants"/>
        </authorList>
    </citation>
    <scope>IDENTIFICATION</scope>
</reference>
<dbReference type="Proteomes" id="UP000015106">
    <property type="component" value="Chromosome 2"/>
</dbReference>
<reference evidence="1" key="2">
    <citation type="submission" date="2018-03" db="EMBL/GenBank/DDBJ databases">
        <title>The Triticum urartu genome reveals the dynamic nature of wheat genome evolution.</title>
        <authorList>
            <person name="Ling H."/>
            <person name="Ma B."/>
            <person name="Shi X."/>
            <person name="Liu H."/>
            <person name="Dong L."/>
            <person name="Sun H."/>
            <person name="Cao Y."/>
            <person name="Gao Q."/>
            <person name="Zheng S."/>
            <person name="Li Y."/>
            <person name="Yu Y."/>
            <person name="Du H."/>
            <person name="Qi M."/>
            <person name="Li Y."/>
            <person name="Yu H."/>
            <person name="Cui Y."/>
            <person name="Wang N."/>
            <person name="Chen C."/>
            <person name="Wu H."/>
            <person name="Zhao Y."/>
            <person name="Zhang J."/>
            <person name="Li Y."/>
            <person name="Zhou W."/>
            <person name="Zhang B."/>
            <person name="Hu W."/>
            <person name="Eijk M."/>
            <person name="Tang J."/>
            <person name="Witsenboer H."/>
            <person name="Zhao S."/>
            <person name="Li Z."/>
            <person name="Zhang A."/>
            <person name="Wang D."/>
            <person name="Liang C."/>
        </authorList>
    </citation>
    <scope>NUCLEOTIDE SEQUENCE [LARGE SCALE GENOMIC DNA]</scope>
    <source>
        <strain evidence="1">cv. G1812</strain>
    </source>
</reference>
<evidence type="ECO:0000313" key="1">
    <source>
        <dbReference type="EnsemblPlants" id="TuG1812G0200006333.01.T01"/>
    </source>
</evidence>
<dbReference type="Gramene" id="TuG1812G0200006333.01.T01">
    <property type="protein sequence ID" value="TuG1812G0200006333.01.T01"/>
    <property type="gene ID" value="TuG1812G0200006333.01"/>
</dbReference>
<accession>A0A8R7TPB6</accession>
<proteinExistence type="predicted"/>
<name>A0A8R7TPB6_TRIUA</name>
<sequence>MEEQMLKRGFAWYSKFMTIYLNLVQWREEARAACQGLWLSYNPKKPWVWKRDHPRNAGKQDIVETDNEICEALSRMIEEEKNAEGKAREWKRELDGVVAENCMLNGQLQKSNEAL</sequence>
<reference evidence="2" key="1">
    <citation type="journal article" date="2013" name="Nature">
        <title>Draft genome of the wheat A-genome progenitor Triticum urartu.</title>
        <authorList>
            <person name="Ling H.Q."/>
            <person name="Zhao S."/>
            <person name="Liu D."/>
            <person name="Wang J."/>
            <person name="Sun H."/>
            <person name="Zhang C."/>
            <person name="Fan H."/>
            <person name="Li D."/>
            <person name="Dong L."/>
            <person name="Tao Y."/>
            <person name="Gao C."/>
            <person name="Wu H."/>
            <person name="Li Y."/>
            <person name="Cui Y."/>
            <person name="Guo X."/>
            <person name="Zheng S."/>
            <person name="Wang B."/>
            <person name="Yu K."/>
            <person name="Liang Q."/>
            <person name="Yang W."/>
            <person name="Lou X."/>
            <person name="Chen J."/>
            <person name="Feng M."/>
            <person name="Jian J."/>
            <person name="Zhang X."/>
            <person name="Luo G."/>
            <person name="Jiang Y."/>
            <person name="Liu J."/>
            <person name="Wang Z."/>
            <person name="Sha Y."/>
            <person name="Zhang B."/>
            <person name="Wu H."/>
            <person name="Tang D."/>
            <person name="Shen Q."/>
            <person name="Xue P."/>
            <person name="Zou S."/>
            <person name="Wang X."/>
            <person name="Liu X."/>
            <person name="Wang F."/>
            <person name="Yang Y."/>
            <person name="An X."/>
            <person name="Dong Z."/>
            <person name="Zhang K."/>
            <person name="Zhang X."/>
            <person name="Luo M.C."/>
            <person name="Dvorak J."/>
            <person name="Tong Y."/>
            <person name="Wang J."/>
            <person name="Yang H."/>
            <person name="Li Z."/>
            <person name="Wang D."/>
            <person name="Zhang A."/>
            <person name="Wang J."/>
        </authorList>
    </citation>
    <scope>NUCLEOTIDE SEQUENCE</scope>
    <source>
        <strain evidence="2">cv. G1812</strain>
    </source>
</reference>
<dbReference type="EnsemblPlants" id="TuG1812G0200006333.01.T01">
    <property type="protein sequence ID" value="TuG1812G0200006333.01.T01"/>
    <property type="gene ID" value="TuG1812G0200006333.01"/>
</dbReference>
<keyword evidence="2" id="KW-1185">Reference proteome</keyword>